<keyword evidence="3" id="KW-1185">Reference proteome</keyword>
<dbReference type="GeneID" id="59149112"/>
<proteinExistence type="predicted"/>
<dbReference type="InterPro" id="IPR007408">
    <property type="entry name" value="DUF460"/>
</dbReference>
<protein>
    <submittedName>
        <fullName evidence="2">DUF460 domain-containing protein</fullName>
    </submittedName>
</protein>
<evidence type="ECO:0000313" key="3">
    <source>
        <dbReference type="Proteomes" id="UP000594121"/>
    </source>
</evidence>
<dbReference type="RefSeq" id="WP_192819674.1">
    <property type="nucleotide sequence ID" value="NZ_CP062310.1"/>
</dbReference>
<dbReference type="KEGG" id="thel:IG193_04410"/>
<dbReference type="Proteomes" id="UP000594121">
    <property type="component" value="Chromosome"/>
</dbReference>
<dbReference type="PANTHER" id="PTHR40707:SF1">
    <property type="entry name" value="DUF460 DOMAIN-CONTAINING PROTEIN"/>
    <property type="match status" value="1"/>
</dbReference>
<accession>A0A7L9FJZ8</accession>
<dbReference type="PANTHER" id="PTHR40707">
    <property type="entry name" value="POSSIBLE NUCLEASE OF RNASE H FOLD, RUVC/YQGF FAMILY"/>
    <property type="match status" value="1"/>
</dbReference>
<dbReference type="Pfam" id="PF04312">
    <property type="entry name" value="DUF460"/>
    <property type="match status" value="1"/>
</dbReference>
<feature type="coiled-coil region" evidence="1">
    <location>
        <begin position="436"/>
        <end position="514"/>
    </location>
</feature>
<dbReference type="InParanoid" id="A0A7L9FJZ8"/>
<dbReference type="EMBL" id="CP062310">
    <property type="protein sequence ID" value="QOJ79702.1"/>
    <property type="molecule type" value="Genomic_DNA"/>
</dbReference>
<name>A0A7L9FJZ8_9CREN</name>
<keyword evidence="1" id="KW-0175">Coiled coil</keyword>
<gene>
    <name evidence="2" type="ORF">IG193_04410</name>
</gene>
<reference evidence="2 3" key="1">
    <citation type="submission" date="2020-10" db="EMBL/GenBank/DDBJ databases">
        <title>Thermofilum lucidum 3507LT sp. nov. a novel member of Thermofilaceae family isolated from Chile hot spring, and proposal of description order Thermofilales.</title>
        <authorList>
            <person name="Zayulina K.S."/>
            <person name="Elcheninov A.G."/>
            <person name="Toshchakov S.V."/>
            <person name="Kublanov I.V."/>
        </authorList>
    </citation>
    <scope>NUCLEOTIDE SEQUENCE [LARGE SCALE GENOMIC DNA]</scope>
    <source>
        <strain evidence="2 3">3507LT</strain>
    </source>
</reference>
<evidence type="ECO:0000313" key="2">
    <source>
        <dbReference type="EMBL" id="QOJ79702.1"/>
    </source>
</evidence>
<dbReference type="AlphaFoldDB" id="A0A7L9FJZ8"/>
<organism evidence="2 3">
    <name type="scientific">Infirmifilum lucidum</name>
    <dbReference type="NCBI Taxonomy" id="2776706"/>
    <lineage>
        <taxon>Archaea</taxon>
        <taxon>Thermoproteota</taxon>
        <taxon>Thermoprotei</taxon>
        <taxon>Thermofilales</taxon>
        <taxon>Thermofilaceae</taxon>
        <taxon>Infirmifilum</taxon>
    </lineage>
</organism>
<sequence length="655" mass="73768">MLGLDILPGSSPQAGEPSFAAVLVDGERVVLRVESATLSEVLALVCEKNVEAIAVDNVYELARDLRGLAEVLKRVPGKIPKLIEVTRLGDRVVSVEALCALTGMCHGKLDPLRTAEILALLASKGLGSEVLVFEEETRIHVGRGRVPGQGGMSRERFKRNIEQLVKRKVYEIREKLERAGLDYDLFMRKSGWGIVGATFIVYAPRDRLNGIIKSESGHDLFVEVTPVRRDGIEYRPLSRAEKRVMRSERYLIVGVDPGMTTGVAVLDFSGSVVSVFSRKLLGRGQLIRLLLELGRPAIVATDVTPPPSYVKKLASEIGAVLFSPQHSLSVEEKRMLVSAHAQVENAHQRDALAAALKAFHEYRDKFEAVEREAGRYGFTVPLDAAKFRVVRGVPVSLAVREAVREYLQLTTKEELILQEVSRGSIEDQLKFYRRMTERLLLENKALQLEMREVKSRVFELEDTLRRILHVKRTLGTDIDKAKLEAKVEQLQGELVELRDQLQEYSGRLEKLEGILVGLVTGRYRLALKLSWLLERIREDEGVLQSIVDPVIFVDRHYPLDTMKAIVEKLASSSGRGIIIVRGRGELETFYKVTPPEFYLTSLEDVVDYVDVGPILVLESRRLVEAVKSRYSSNASRIRDILEEYRRERVKSLKRD</sequence>
<evidence type="ECO:0000256" key="1">
    <source>
        <dbReference type="SAM" id="Coils"/>
    </source>
</evidence>